<keyword evidence="3" id="KW-0807">Transducer</keyword>
<dbReference type="CDD" id="cd06225">
    <property type="entry name" value="HAMP"/>
    <property type="match status" value="1"/>
</dbReference>
<dbReference type="Pfam" id="PF00015">
    <property type="entry name" value="MCPsignal"/>
    <property type="match status" value="1"/>
</dbReference>
<dbReference type="Pfam" id="PF00672">
    <property type="entry name" value="HAMP"/>
    <property type="match status" value="1"/>
</dbReference>
<dbReference type="InterPro" id="IPR000014">
    <property type="entry name" value="PAS"/>
</dbReference>
<protein>
    <submittedName>
        <fullName evidence="9">Methyl-accepting chemotaxis protein</fullName>
    </submittedName>
</protein>
<evidence type="ECO:0000256" key="5">
    <source>
        <dbReference type="SAM" id="Phobius"/>
    </source>
</evidence>
<dbReference type="PANTHER" id="PTHR43531">
    <property type="entry name" value="PROTEIN ICFG"/>
    <property type="match status" value="1"/>
</dbReference>
<comment type="similarity">
    <text evidence="2">Belongs to the methyl-accepting chemotaxis (MCP) protein family.</text>
</comment>
<dbReference type="Proteomes" id="UP001169027">
    <property type="component" value="Unassembled WGS sequence"/>
</dbReference>
<evidence type="ECO:0000256" key="3">
    <source>
        <dbReference type="PROSITE-ProRule" id="PRU00284"/>
    </source>
</evidence>
<keyword evidence="1" id="KW-0488">Methylation</keyword>
<dbReference type="Gene3D" id="1.10.287.950">
    <property type="entry name" value="Methyl-accepting chemotaxis protein"/>
    <property type="match status" value="1"/>
</dbReference>
<dbReference type="Pfam" id="PF08447">
    <property type="entry name" value="PAS_3"/>
    <property type="match status" value="1"/>
</dbReference>
<keyword evidence="5" id="KW-0472">Membrane</keyword>
<dbReference type="InterPro" id="IPR003660">
    <property type="entry name" value="HAMP_dom"/>
</dbReference>
<dbReference type="SUPFAM" id="SSF55785">
    <property type="entry name" value="PYP-like sensor domain (PAS domain)"/>
    <property type="match status" value="1"/>
</dbReference>
<dbReference type="InterPro" id="IPR035965">
    <property type="entry name" value="PAS-like_dom_sf"/>
</dbReference>
<dbReference type="SUPFAM" id="SSF58104">
    <property type="entry name" value="Methyl-accepting chemotaxis protein (MCP) signaling domain"/>
    <property type="match status" value="1"/>
</dbReference>
<feature type="domain" description="Methyl-accepting transducer" evidence="6">
    <location>
        <begin position="283"/>
        <end position="512"/>
    </location>
</feature>
<feature type="coiled-coil region" evidence="4">
    <location>
        <begin position="483"/>
        <end position="521"/>
    </location>
</feature>
<dbReference type="PROSITE" id="PS50885">
    <property type="entry name" value="HAMP"/>
    <property type="match status" value="1"/>
</dbReference>
<dbReference type="CDD" id="cd11386">
    <property type="entry name" value="MCP_signal"/>
    <property type="match status" value="1"/>
</dbReference>
<keyword evidence="5" id="KW-1133">Transmembrane helix</keyword>
<dbReference type="PANTHER" id="PTHR43531:SF14">
    <property type="entry name" value="METHYL-ACCEPTING CHEMOTAXIS PROTEIN I-RELATED"/>
    <property type="match status" value="1"/>
</dbReference>
<evidence type="ECO:0000313" key="10">
    <source>
        <dbReference type="Proteomes" id="UP001169027"/>
    </source>
</evidence>
<gene>
    <name evidence="9" type="ORF">Q2T77_00015</name>
</gene>
<evidence type="ECO:0000313" key="9">
    <source>
        <dbReference type="EMBL" id="MDO1530654.1"/>
    </source>
</evidence>
<dbReference type="RefSeq" id="WP_286536609.1">
    <property type="nucleotide sequence ID" value="NZ_JAUJZH010000001.1"/>
</dbReference>
<reference evidence="9" key="1">
    <citation type="submission" date="2023-06" db="EMBL/GenBank/DDBJ databases">
        <authorList>
            <person name="Jiang Y."/>
            <person name="Liu Q."/>
        </authorList>
    </citation>
    <scope>NUCLEOTIDE SEQUENCE</scope>
    <source>
        <strain evidence="9">CGMCC 1.12090</strain>
    </source>
</reference>
<evidence type="ECO:0000259" key="6">
    <source>
        <dbReference type="PROSITE" id="PS50111"/>
    </source>
</evidence>
<name>A0ABT8RVR7_9BURK</name>
<dbReference type="SMART" id="SM00283">
    <property type="entry name" value="MA"/>
    <property type="match status" value="1"/>
</dbReference>
<evidence type="ECO:0000259" key="8">
    <source>
        <dbReference type="PROSITE" id="PS50885"/>
    </source>
</evidence>
<dbReference type="PROSITE" id="PS50112">
    <property type="entry name" value="PAS"/>
    <property type="match status" value="1"/>
</dbReference>
<dbReference type="InterPro" id="IPR051310">
    <property type="entry name" value="MCP_chemotaxis"/>
</dbReference>
<evidence type="ECO:0000256" key="1">
    <source>
        <dbReference type="ARBA" id="ARBA00022481"/>
    </source>
</evidence>
<feature type="domain" description="PAS" evidence="7">
    <location>
        <begin position="25"/>
        <end position="60"/>
    </location>
</feature>
<dbReference type="NCBIfam" id="TIGR00229">
    <property type="entry name" value="sensory_box"/>
    <property type="match status" value="1"/>
</dbReference>
<dbReference type="InterPro" id="IPR004089">
    <property type="entry name" value="MCPsignal_dom"/>
</dbReference>
<proteinExistence type="inferred from homology"/>
<evidence type="ECO:0000256" key="2">
    <source>
        <dbReference type="ARBA" id="ARBA00029447"/>
    </source>
</evidence>
<comment type="caution">
    <text evidence="9">The sequence shown here is derived from an EMBL/GenBank/DDBJ whole genome shotgun (WGS) entry which is preliminary data.</text>
</comment>
<dbReference type="Gene3D" id="3.30.450.20">
    <property type="entry name" value="PAS domain"/>
    <property type="match status" value="1"/>
</dbReference>
<dbReference type="PROSITE" id="PS50111">
    <property type="entry name" value="CHEMOTAXIS_TRANSDUC_2"/>
    <property type="match status" value="1"/>
</dbReference>
<dbReference type="InterPro" id="IPR013655">
    <property type="entry name" value="PAS_fold_3"/>
</dbReference>
<feature type="transmembrane region" description="Helical" evidence="5">
    <location>
        <begin position="169"/>
        <end position="189"/>
    </location>
</feature>
<sequence length="527" mass="55858">MRVNLPITDQEYPLRQDAALVSRTDLKGRITYVNPTFVEVSGYTLEELMGKAHNIVRHPDMPPEAFADMWDTLGRGLPWTGFVKNRRKNGDFYWVQANVTPIRRNGVAEGYMSVRSKPERSDVDEADALYRSMREGLARGVSIRQGEVVRKGWSDPMGGLRRLPIRSRVIAATSTAAVLSVGIGAVGWVEATRLASASAAGWLPGLLAAATVGSALAWIGFGWFMSRTIFRPLEQAVGVAQAIAGGALAKFEIRPQDETKSLLRALNQMSANFLAIVADVGSNVTGVMTTSGQIASGNQDLSSRTEQQASSLEQTAASMEQLTSTVKQNADNARQANQLAVSASEVAVKGGEVVGQVVDTMASINASSRKIVDIIGVIDGIAFQTNILALNAAVEAARAGEQGKGFAVVAAEVRGLAQRSASAAKEIKGLIDDSVGKVDAGSALVGEAGKTMEEIVGSVKRVTDIMGEITTASQEQTSGIEQINQAITQMDQVTQQNAALVEEASAAAQSLQEQAESLVHAVSVFKS</sequence>
<keyword evidence="5" id="KW-0812">Transmembrane</keyword>
<evidence type="ECO:0000256" key="4">
    <source>
        <dbReference type="SAM" id="Coils"/>
    </source>
</evidence>
<dbReference type="SMART" id="SM00091">
    <property type="entry name" value="PAS"/>
    <property type="match status" value="1"/>
</dbReference>
<accession>A0ABT8RVR7</accession>
<dbReference type="EMBL" id="JAUKVY010000001">
    <property type="protein sequence ID" value="MDO1530654.1"/>
    <property type="molecule type" value="Genomic_DNA"/>
</dbReference>
<evidence type="ECO:0000259" key="7">
    <source>
        <dbReference type="PROSITE" id="PS50112"/>
    </source>
</evidence>
<feature type="transmembrane region" description="Helical" evidence="5">
    <location>
        <begin position="201"/>
        <end position="224"/>
    </location>
</feature>
<dbReference type="CDD" id="cd00130">
    <property type="entry name" value="PAS"/>
    <property type="match status" value="1"/>
</dbReference>
<keyword evidence="10" id="KW-1185">Reference proteome</keyword>
<dbReference type="PRINTS" id="PR00260">
    <property type="entry name" value="CHEMTRNSDUCR"/>
</dbReference>
<organism evidence="9 10">
    <name type="scientific">Variovorax ginsengisoli</name>
    <dbReference type="NCBI Taxonomy" id="363844"/>
    <lineage>
        <taxon>Bacteria</taxon>
        <taxon>Pseudomonadati</taxon>
        <taxon>Pseudomonadota</taxon>
        <taxon>Betaproteobacteria</taxon>
        <taxon>Burkholderiales</taxon>
        <taxon>Comamonadaceae</taxon>
        <taxon>Variovorax</taxon>
    </lineage>
</organism>
<keyword evidence="4" id="KW-0175">Coiled coil</keyword>
<feature type="domain" description="HAMP" evidence="8">
    <location>
        <begin position="227"/>
        <end position="278"/>
    </location>
</feature>
<dbReference type="InterPro" id="IPR004090">
    <property type="entry name" value="Chemotax_Me-accpt_rcpt"/>
</dbReference>